<feature type="domain" description="Autotransporter" evidence="2">
    <location>
        <begin position="523"/>
        <end position="787"/>
    </location>
</feature>
<evidence type="ECO:0000313" key="4">
    <source>
        <dbReference type="Proteomes" id="UP000254841"/>
    </source>
</evidence>
<feature type="signal peptide" evidence="1">
    <location>
        <begin position="1"/>
        <end position="23"/>
    </location>
</feature>
<proteinExistence type="predicted"/>
<dbReference type="RefSeq" id="WP_115011743.1">
    <property type="nucleotide sequence ID" value="NZ_UGHV01000001.1"/>
</dbReference>
<reference evidence="3 4" key="1">
    <citation type="submission" date="2018-06" db="EMBL/GenBank/DDBJ databases">
        <authorList>
            <consortium name="Pathogen Informatics"/>
            <person name="Doyle S."/>
        </authorList>
    </citation>
    <scope>NUCLEOTIDE SEQUENCE [LARGE SCALE GENOMIC DNA]</scope>
    <source>
        <strain evidence="3 4">NCTC12410</strain>
    </source>
</reference>
<dbReference type="OrthoDB" id="5330118at2"/>
<dbReference type="InterPro" id="IPR036709">
    <property type="entry name" value="Autotransporte_beta_dom_sf"/>
</dbReference>
<feature type="chain" id="PRO_5016888060" description="Autotransporter domain-containing protein" evidence="1">
    <location>
        <begin position="24"/>
        <end position="787"/>
    </location>
</feature>
<dbReference type="PROSITE" id="PS51208">
    <property type="entry name" value="AUTOTRANSPORTER"/>
    <property type="match status" value="1"/>
</dbReference>
<gene>
    <name evidence="3" type="ORF">NCTC12410_01342</name>
</gene>
<evidence type="ECO:0000259" key="2">
    <source>
        <dbReference type="PROSITE" id="PS51208"/>
    </source>
</evidence>
<dbReference type="EMBL" id="UGHV01000001">
    <property type="protein sequence ID" value="STO97511.1"/>
    <property type="molecule type" value="Genomic_DNA"/>
</dbReference>
<dbReference type="SUPFAM" id="SSF103515">
    <property type="entry name" value="Autotransporter"/>
    <property type="match status" value="1"/>
</dbReference>
<name>A0A377J4X1_9HELI</name>
<accession>A0A377J4X1</accession>
<evidence type="ECO:0000256" key="1">
    <source>
        <dbReference type="SAM" id="SignalP"/>
    </source>
</evidence>
<organism evidence="3 4">
    <name type="scientific">Helicobacter canis</name>
    <dbReference type="NCBI Taxonomy" id="29419"/>
    <lineage>
        <taxon>Bacteria</taxon>
        <taxon>Pseudomonadati</taxon>
        <taxon>Campylobacterota</taxon>
        <taxon>Epsilonproteobacteria</taxon>
        <taxon>Campylobacterales</taxon>
        <taxon>Helicobacteraceae</taxon>
        <taxon>Helicobacter</taxon>
    </lineage>
</organism>
<dbReference type="AlphaFoldDB" id="A0A377J4X1"/>
<evidence type="ECO:0000313" key="3">
    <source>
        <dbReference type="EMBL" id="STO97511.1"/>
    </source>
</evidence>
<keyword evidence="1" id="KW-0732">Signal</keyword>
<dbReference type="Proteomes" id="UP000254841">
    <property type="component" value="Unassembled WGS sequence"/>
</dbReference>
<protein>
    <recommendedName>
        <fullName evidence="2">Autotransporter domain-containing protein</fullName>
    </recommendedName>
</protein>
<dbReference type="InterPro" id="IPR005546">
    <property type="entry name" value="Autotransporte_beta"/>
</dbReference>
<sequence>MKALLATCLSLASLCADTIASYAMPPLITLAPNVNKQDSTLAQKANGEQTFFHARAFSIQGASNATYTLSANDKTTHFQSAGISLKQAKVALMGYHTLAFAEGSVLEVDSSSSLFVILSDKSIINPQASEYGGESKVRFGEHSKLLLAPNAQASFSQLRLFIHDGEVRIENGANLSIEADKAIRFQHRLENNGGTLTLKGSVYNVGNTRGLTPNDYTTTAQFVSREGTITLQGDFYNGGQTNKGVDSTGGGSGLNSFDPAFGGGGELILYGGSMTISGQLISQKGGDLTIDGDLRNPKDSSIGLYGSVLQAQGVQNKSGSTIIFGAYNGTLGQIKGNVTNTGAILVDSKGLSLGKHTFIQGTLTNQGSLSLTQATHDFLTIALVDSNTAITITHNDTALQDFYTSLGDDSQILHALEQVFDQNHKGSIYTYGGRSELSQLINDTKDTLATDQATPLAALESLQTAHLVGAPLPPQVLAKLNTSQEKVRLAYNTLAYSRNRQNMPRSYAPYQNALLATPSYAYAPQRRVALDMRALGGGVFGKYGAGGLAGLEAGANTQIYGHNLRLSGSFLYNTLGQNLTNTSTKSSTYAFGLSLSDTIAWRGLELDLGLLGSLGSFETQSSITMAGLDSRTSFLAHRIMGEVALGYRVFMGSVFVKPYASVRQYLFTQHSPRTTSGAITPQGYMDYMINIGFGAQGGVAFSAFRGVGILTARADYEPHLYNSKQESTISLNGSSVAITLPYNDRFTLGINAQYQLTRSTMGLELFYTRAFGGMHALGGSAMLSYRF</sequence>